<dbReference type="Pfam" id="PF17682">
    <property type="entry name" value="Tau95_N"/>
    <property type="match status" value="1"/>
</dbReference>
<dbReference type="InterPro" id="IPR041499">
    <property type="entry name" value="Tfc1/Sfc1_N"/>
</dbReference>
<keyword evidence="9" id="KW-1185">Reference proteome</keyword>
<feature type="domain" description="Transcription factor IIIC subunit Tfc1/Sfc1 triple barrel" evidence="7">
    <location>
        <begin position="86"/>
        <end position="186"/>
    </location>
</feature>
<evidence type="ECO:0000256" key="5">
    <source>
        <dbReference type="SAM" id="MobiDB-lite"/>
    </source>
</evidence>
<feature type="compositionally biased region" description="Basic and acidic residues" evidence="5">
    <location>
        <begin position="409"/>
        <end position="423"/>
    </location>
</feature>
<dbReference type="GO" id="GO:0005634">
    <property type="term" value="C:nucleus"/>
    <property type="evidence" value="ECO:0007669"/>
    <property type="project" value="UniProtKB-SubCell"/>
</dbReference>
<feature type="compositionally biased region" description="Basic and acidic residues" evidence="5">
    <location>
        <begin position="564"/>
        <end position="578"/>
    </location>
</feature>
<accession>W7U3Q6</accession>
<dbReference type="GO" id="GO:0006384">
    <property type="term" value="P:transcription initiation at RNA polymerase III promoter"/>
    <property type="evidence" value="ECO:0007669"/>
    <property type="project" value="InterPro"/>
</dbReference>
<feature type="region of interest" description="Disordered" evidence="5">
    <location>
        <begin position="409"/>
        <end position="446"/>
    </location>
</feature>
<evidence type="ECO:0000256" key="1">
    <source>
        <dbReference type="ARBA" id="ARBA00004123"/>
    </source>
</evidence>
<comment type="caution">
    <text evidence="8">The sequence shown here is derived from an EMBL/GenBank/DDBJ whole genome shotgun (WGS) entry which is preliminary data.</text>
</comment>
<dbReference type="EMBL" id="AZIL01000430">
    <property type="protein sequence ID" value="EWM27531.1"/>
    <property type="molecule type" value="Genomic_DNA"/>
</dbReference>
<dbReference type="Proteomes" id="UP000019335">
    <property type="component" value="Chromosome 6"/>
</dbReference>
<dbReference type="PANTHER" id="PTHR13230">
    <property type="entry name" value="GENERAL TRANSCRIPTION FACTOR IIIC, POLYPEPTIDE 5"/>
    <property type="match status" value="1"/>
</dbReference>
<protein>
    <submittedName>
        <fullName evidence="8">General transcription factor polypeptide 5</fullName>
    </submittedName>
</protein>
<dbReference type="InterPro" id="IPR042536">
    <property type="entry name" value="TFIIIC_tauA_Sfc1"/>
</dbReference>
<dbReference type="Gene3D" id="3.30.200.160">
    <property type="entry name" value="TFIIIC, subcomplex tauA, subunit Sfc1, barrel domain"/>
    <property type="match status" value="1"/>
</dbReference>
<sequence length="754" mass="82758">MEILPTQRATRASDVLAPSEQREDSVNVKLTAGEQGICVASNICPAETCMEAEGGILPLTSKKDHATVRLETSKPGEPLKLKRLLAVDLPVLCSRPMTAVSMLGGLDRLSAACTGKTRKLQFSFRPGDELSIPISSQPKIPASRLLLRVRVRRKQITGQRYAVHTEVVGTVSTTFQFRCLADFQYLTTQAFLPPGTPDLVSQARLEIVPPSFIPVAHAGNYAYVSLKSSALASHDTARRQGVVIRYGCPIPKAPPAMLVNRPRRRSEKYGQVLEKLQALFDRVSGEGTRRKGRGCPCKRRACLQSWTRTIHAFSASAPNLPVPQERGGREMWQRKALESQFEKEGLQHAFLELLRVVAYNMSNGPWRGLWVRYGYDPSLDPVARFYQALDVRWKEAGLEKVKRAYEQVRRKGEGKRGDGAAAKEEEEAGAQDGEGKEGEEVAGPQAGRTGSELQLFGLPVRRQMVFQLCDLGGASLQELVLGLPRKALCSPQGGWFRLSDLNRLRVRIKRYLSSRVAECVRTGSLEAVVGPEEGALSSSAMIKEAEARRGREVVWREDDFKKGAGVDRDQEGWPERQGGKAMTRRSSKRTSAGGGGRRSAEVMEGEGGVRRNVKRARRAALKQAEERQDEVSEWEDDRELDGGEGGSLRGGQEDEEGEEDEERGLRHLGDLLGQPMGGIKSSRGDRRTARAGRQSSGGRVEEVEDTDELGGNFVIPLTAGEMENASSIRLLGGYQGGDYSSSSSTEEDEGAESD</sequence>
<feature type="compositionally biased region" description="Acidic residues" evidence="5">
    <location>
        <begin position="745"/>
        <end position="754"/>
    </location>
</feature>
<keyword evidence="2" id="KW-0238">DNA-binding</keyword>
<proteinExistence type="predicted"/>
<feature type="region of interest" description="Disordered" evidence="5">
    <location>
        <begin position="1"/>
        <end position="23"/>
    </location>
</feature>
<dbReference type="Pfam" id="PF09734">
    <property type="entry name" value="Tau95"/>
    <property type="match status" value="1"/>
</dbReference>
<gene>
    <name evidence="8" type="ORF">Naga_100015g43</name>
</gene>
<organism evidence="8 9">
    <name type="scientific">Nannochloropsis gaditana</name>
    <dbReference type="NCBI Taxonomy" id="72520"/>
    <lineage>
        <taxon>Eukaryota</taxon>
        <taxon>Sar</taxon>
        <taxon>Stramenopiles</taxon>
        <taxon>Ochrophyta</taxon>
        <taxon>Eustigmatophyceae</taxon>
        <taxon>Eustigmatales</taxon>
        <taxon>Monodopsidaceae</taxon>
        <taxon>Nannochloropsis</taxon>
    </lineage>
</organism>
<dbReference type="GO" id="GO:0000127">
    <property type="term" value="C:transcription factor TFIIIC complex"/>
    <property type="evidence" value="ECO:0007669"/>
    <property type="project" value="InterPro"/>
</dbReference>
<keyword evidence="4" id="KW-0539">Nucleus</keyword>
<feature type="domain" description="Transcription factor IIIC subunit 5 HTH" evidence="6">
    <location>
        <begin position="231"/>
        <end position="392"/>
    </location>
</feature>
<feature type="region of interest" description="Disordered" evidence="5">
    <location>
        <begin position="729"/>
        <end position="754"/>
    </location>
</feature>
<evidence type="ECO:0000313" key="9">
    <source>
        <dbReference type="Proteomes" id="UP000019335"/>
    </source>
</evidence>
<feature type="compositionally biased region" description="Basic residues" evidence="5">
    <location>
        <begin position="611"/>
        <end position="620"/>
    </location>
</feature>
<dbReference type="OrthoDB" id="5598268at2759"/>
<reference evidence="8 9" key="1">
    <citation type="journal article" date="2014" name="Mol. Plant">
        <title>Chromosome Scale Genome Assembly and Transcriptome Profiling of Nannochloropsis gaditana in Nitrogen Depletion.</title>
        <authorList>
            <person name="Corteggiani Carpinelli E."/>
            <person name="Telatin A."/>
            <person name="Vitulo N."/>
            <person name="Forcato C."/>
            <person name="D'Angelo M."/>
            <person name="Schiavon R."/>
            <person name="Vezzi A."/>
            <person name="Giacometti G.M."/>
            <person name="Morosinotto T."/>
            <person name="Valle G."/>
        </authorList>
    </citation>
    <scope>NUCLEOTIDE SEQUENCE [LARGE SCALE GENOMIC DNA]</scope>
    <source>
        <strain evidence="8 9">B-31</strain>
    </source>
</reference>
<keyword evidence="3" id="KW-0804">Transcription</keyword>
<evidence type="ECO:0000256" key="2">
    <source>
        <dbReference type="ARBA" id="ARBA00023125"/>
    </source>
</evidence>
<evidence type="ECO:0000256" key="4">
    <source>
        <dbReference type="ARBA" id="ARBA00023242"/>
    </source>
</evidence>
<evidence type="ECO:0000313" key="8">
    <source>
        <dbReference type="EMBL" id="EWM27531.1"/>
    </source>
</evidence>
<feature type="region of interest" description="Disordered" evidence="5">
    <location>
        <begin position="564"/>
        <end position="710"/>
    </location>
</feature>
<dbReference type="InterPro" id="IPR040454">
    <property type="entry name" value="TF_IIIC_Tfc1/Sfc1"/>
</dbReference>
<evidence type="ECO:0000259" key="6">
    <source>
        <dbReference type="Pfam" id="PF09734"/>
    </source>
</evidence>
<evidence type="ECO:0000256" key="3">
    <source>
        <dbReference type="ARBA" id="ARBA00023163"/>
    </source>
</evidence>
<name>W7U3Q6_9STRA</name>
<dbReference type="GO" id="GO:0001002">
    <property type="term" value="F:RNA polymerase III type 1 promoter sequence-specific DNA binding"/>
    <property type="evidence" value="ECO:0007669"/>
    <property type="project" value="TreeGrafter"/>
</dbReference>
<comment type="subcellular location">
    <subcellularLocation>
        <location evidence="1">Nucleus</location>
    </subcellularLocation>
</comment>
<evidence type="ECO:0000259" key="7">
    <source>
        <dbReference type="Pfam" id="PF17682"/>
    </source>
</evidence>
<dbReference type="AlphaFoldDB" id="W7U3Q6"/>
<dbReference type="InterPro" id="IPR019136">
    <property type="entry name" value="TF_IIIC_su-5_HTH"/>
</dbReference>
<feature type="compositionally biased region" description="Acidic residues" evidence="5">
    <location>
        <begin position="653"/>
        <end position="662"/>
    </location>
</feature>
<dbReference type="GO" id="GO:0001003">
    <property type="term" value="F:RNA polymerase III type 2 promoter sequence-specific DNA binding"/>
    <property type="evidence" value="ECO:0007669"/>
    <property type="project" value="TreeGrafter"/>
</dbReference>
<dbReference type="PANTHER" id="PTHR13230:SF5">
    <property type="entry name" value="GENERAL TRANSCRIPTION FACTOR 3C POLYPEPTIDE 5"/>
    <property type="match status" value="1"/>
</dbReference>